<dbReference type="Gene3D" id="1.25.70.10">
    <property type="entry name" value="Transcription termination factor 3, mitochondrial"/>
    <property type="match status" value="1"/>
</dbReference>
<dbReference type="GO" id="GO:0009507">
    <property type="term" value="C:chloroplast"/>
    <property type="evidence" value="ECO:0000318"/>
    <property type="project" value="GO_Central"/>
</dbReference>
<evidence type="ECO:0000256" key="3">
    <source>
        <dbReference type="ARBA" id="ARBA00022946"/>
    </source>
</evidence>
<dbReference type="InterPro" id="IPR038538">
    <property type="entry name" value="MTERF_sf"/>
</dbReference>
<keyword evidence="2" id="KW-0804">Transcription</keyword>
<protein>
    <submittedName>
        <fullName evidence="4">Uncharacterized protein</fullName>
    </submittedName>
</protein>
<dbReference type="Proteomes" id="UP000012960">
    <property type="component" value="Unplaced"/>
</dbReference>
<dbReference type="PANTHER" id="PTHR13068">
    <property type="entry name" value="CGI-12 PROTEIN-RELATED"/>
    <property type="match status" value="1"/>
</dbReference>
<dbReference type="Gramene" id="Ma10_t30630.1">
    <property type="protein sequence ID" value="Ma10_p30630.1"/>
    <property type="gene ID" value="Ma10_g30630"/>
</dbReference>
<reference evidence="4" key="1">
    <citation type="submission" date="2021-05" db="UniProtKB">
        <authorList>
            <consortium name="EnsemblPlants"/>
        </authorList>
    </citation>
    <scope>IDENTIFICATION</scope>
    <source>
        <strain evidence="4">subsp. malaccensis</strain>
    </source>
</reference>
<keyword evidence="2" id="KW-0806">Transcription termination</keyword>
<dbReference type="SMART" id="SM00733">
    <property type="entry name" value="Mterf"/>
    <property type="match status" value="2"/>
</dbReference>
<proteinExistence type="inferred from homology"/>
<keyword evidence="3" id="KW-0809">Transit peptide</keyword>
<dbReference type="OMA" id="PRHDVIN"/>
<evidence type="ECO:0000313" key="4">
    <source>
        <dbReference type="EnsemblPlants" id="Ma10_p30630.1"/>
    </source>
</evidence>
<evidence type="ECO:0000313" key="5">
    <source>
        <dbReference type="Proteomes" id="UP000012960"/>
    </source>
</evidence>
<dbReference type="GO" id="GO:0009658">
    <property type="term" value="P:chloroplast organization"/>
    <property type="evidence" value="ECO:0000318"/>
    <property type="project" value="GO_Central"/>
</dbReference>
<name>A0A804L258_MUSAM</name>
<dbReference type="PANTHER" id="PTHR13068:SF236">
    <property type="entry name" value="OS02G0749800 PROTEIN"/>
    <property type="match status" value="1"/>
</dbReference>
<dbReference type="InParanoid" id="A0A804L258"/>
<keyword evidence="5" id="KW-1185">Reference proteome</keyword>
<dbReference type="EnsemblPlants" id="Ma10_t30630.1">
    <property type="protein sequence ID" value="Ma10_p30630.1"/>
    <property type="gene ID" value="Ma10_g30630"/>
</dbReference>
<accession>A0A804L258</accession>
<sequence length="142" mass="16639">MFRHALHSVMNMSRSKCDATFATFKSFGWSQPDIVAILRKKPTVWTLSKNNISDKMTFLMKEAGCELQYIIRHSGILSYSLEKRLRPRHDVINFLEQNKLLDKGQGLAYVMRLTEQKFMNKFLFPYKEKFTALYNSYVAAVQ</sequence>
<keyword evidence="2" id="KW-0805">Transcription regulation</keyword>
<comment type="similarity">
    <text evidence="1">Belongs to the mTERF family.</text>
</comment>
<dbReference type="InterPro" id="IPR003690">
    <property type="entry name" value="MTERF"/>
</dbReference>
<dbReference type="Pfam" id="PF02536">
    <property type="entry name" value="mTERF"/>
    <property type="match status" value="1"/>
</dbReference>
<evidence type="ECO:0000256" key="1">
    <source>
        <dbReference type="ARBA" id="ARBA00007692"/>
    </source>
</evidence>
<dbReference type="AlphaFoldDB" id="A0A804L258"/>
<evidence type="ECO:0000256" key="2">
    <source>
        <dbReference type="ARBA" id="ARBA00022472"/>
    </source>
</evidence>
<dbReference type="GO" id="GO:0006353">
    <property type="term" value="P:DNA-templated transcription termination"/>
    <property type="evidence" value="ECO:0007669"/>
    <property type="project" value="UniProtKB-KW"/>
</dbReference>
<dbReference type="GO" id="GO:0003676">
    <property type="term" value="F:nucleic acid binding"/>
    <property type="evidence" value="ECO:0007669"/>
    <property type="project" value="InterPro"/>
</dbReference>
<organism evidence="4 5">
    <name type="scientific">Musa acuminata subsp. malaccensis</name>
    <name type="common">Wild banana</name>
    <name type="synonym">Musa malaccensis</name>
    <dbReference type="NCBI Taxonomy" id="214687"/>
    <lineage>
        <taxon>Eukaryota</taxon>
        <taxon>Viridiplantae</taxon>
        <taxon>Streptophyta</taxon>
        <taxon>Embryophyta</taxon>
        <taxon>Tracheophyta</taxon>
        <taxon>Spermatophyta</taxon>
        <taxon>Magnoliopsida</taxon>
        <taxon>Liliopsida</taxon>
        <taxon>Zingiberales</taxon>
        <taxon>Musaceae</taxon>
        <taxon>Musa</taxon>
    </lineage>
</organism>